<protein>
    <submittedName>
        <fullName evidence="1">Uncharacterized protein</fullName>
    </submittedName>
</protein>
<evidence type="ECO:0000313" key="1">
    <source>
        <dbReference type="EMBL" id="KAJ0038690.1"/>
    </source>
</evidence>
<evidence type="ECO:0000313" key="2">
    <source>
        <dbReference type="Proteomes" id="UP001163603"/>
    </source>
</evidence>
<dbReference type="Proteomes" id="UP001163603">
    <property type="component" value="Chromosome 6"/>
</dbReference>
<gene>
    <name evidence="1" type="ORF">Pint_22293</name>
</gene>
<reference evidence="2" key="1">
    <citation type="journal article" date="2023" name="G3 (Bethesda)">
        <title>Genome assembly and association tests identify interacting loci associated with vigor, precocity, and sex in interspecific pistachio rootstocks.</title>
        <authorList>
            <person name="Palmer W."/>
            <person name="Jacygrad E."/>
            <person name="Sagayaradj S."/>
            <person name="Cavanaugh K."/>
            <person name="Han R."/>
            <person name="Bertier L."/>
            <person name="Beede B."/>
            <person name="Kafkas S."/>
            <person name="Golino D."/>
            <person name="Preece J."/>
            <person name="Michelmore R."/>
        </authorList>
    </citation>
    <scope>NUCLEOTIDE SEQUENCE [LARGE SCALE GENOMIC DNA]</scope>
</reference>
<proteinExistence type="predicted"/>
<accession>A0ACC0YKZ5</accession>
<keyword evidence="2" id="KW-1185">Reference proteome</keyword>
<organism evidence="1 2">
    <name type="scientific">Pistacia integerrima</name>
    <dbReference type="NCBI Taxonomy" id="434235"/>
    <lineage>
        <taxon>Eukaryota</taxon>
        <taxon>Viridiplantae</taxon>
        <taxon>Streptophyta</taxon>
        <taxon>Embryophyta</taxon>
        <taxon>Tracheophyta</taxon>
        <taxon>Spermatophyta</taxon>
        <taxon>Magnoliopsida</taxon>
        <taxon>eudicotyledons</taxon>
        <taxon>Gunneridae</taxon>
        <taxon>Pentapetalae</taxon>
        <taxon>rosids</taxon>
        <taxon>malvids</taxon>
        <taxon>Sapindales</taxon>
        <taxon>Anacardiaceae</taxon>
        <taxon>Pistacia</taxon>
    </lineage>
</organism>
<comment type="caution">
    <text evidence="1">The sequence shown here is derived from an EMBL/GenBank/DDBJ whole genome shotgun (WGS) entry which is preliminary data.</text>
</comment>
<dbReference type="EMBL" id="CM047741">
    <property type="protein sequence ID" value="KAJ0038690.1"/>
    <property type="molecule type" value="Genomic_DNA"/>
</dbReference>
<sequence>MVVMEGDLMQHYKCYKATIQVVSKSEGSLGKWIREYEKLQEDGPTPSKFTWIL</sequence>
<name>A0ACC0YKZ5_9ROSI</name>